<accession>A0A426YYJ0</accession>
<dbReference type="Proteomes" id="UP000287651">
    <property type="component" value="Unassembled WGS sequence"/>
</dbReference>
<protein>
    <submittedName>
        <fullName evidence="1">Uncharacterized protein</fullName>
    </submittedName>
</protein>
<gene>
    <name evidence="1" type="ORF">B296_00026984</name>
</gene>
<organism evidence="1 2">
    <name type="scientific">Ensete ventricosum</name>
    <name type="common">Abyssinian banana</name>
    <name type="synonym">Musa ensete</name>
    <dbReference type="NCBI Taxonomy" id="4639"/>
    <lineage>
        <taxon>Eukaryota</taxon>
        <taxon>Viridiplantae</taxon>
        <taxon>Streptophyta</taxon>
        <taxon>Embryophyta</taxon>
        <taxon>Tracheophyta</taxon>
        <taxon>Spermatophyta</taxon>
        <taxon>Magnoliopsida</taxon>
        <taxon>Liliopsida</taxon>
        <taxon>Zingiberales</taxon>
        <taxon>Musaceae</taxon>
        <taxon>Ensete</taxon>
    </lineage>
</organism>
<sequence>MGCASPLAGSEEEAVAAWGSPAPDTTAAAILVDLIKDASSAVIRIPLLAPSVSWKLRDQEEEEECKRRKTFLASFSAGVNP</sequence>
<proteinExistence type="predicted"/>
<evidence type="ECO:0000313" key="1">
    <source>
        <dbReference type="EMBL" id="RRT56788.1"/>
    </source>
</evidence>
<name>A0A426YYJ0_ENSVE</name>
<dbReference type="AlphaFoldDB" id="A0A426YYJ0"/>
<dbReference type="EMBL" id="AMZH03009464">
    <property type="protein sequence ID" value="RRT56788.1"/>
    <property type="molecule type" value="Genomic_DNA"/>
</dbReference>
<evidence type="ECO:0000313" key="2">
    <source>
        <dbReference type="Proteomes" id="UP000287651"/>
    </source>
</evidence>
<comment type="caution">
    <text evidence="1">The sequence shown here is derived from an EMBL/GenBank/DDBJ whole genome shotgun (WGS) entry which is preliminary data.</text>
</comment>
<reference evidence="1 2" key="1">
    <citation type="journal article" date="2014" name="Agronomy (Basel)">
        <title>A Draft Genome Sequence for Ensete ventricosum, the Drought-Tolerant Tree Against Hunger.</title>
        <authorList>
            <person name="Harrison J."/>
            <person name="Moore K.A."/>
            <person name="Paszkiewicz K."/>
            <person name="Jones T."/>
            <person name="Grant M."/>
            <person name="Ambacheew D."/>
            <person name="Muzemil S."/>
            <person name="Studholme D.J."/>
        </authorList>
    </citation>
    <scope>NUCLEOTIDE SEQUENCE [LARGE SCALE GENOMIC DNA]</scope>
</reference>